<keyword evidence="1 3" id="KW-0728">SH3 domain</keyword>
<name>A0AAD9N9J3_9ANNE</name>
<feature type="compositionally biased region" description="Basic and acidic residues" evidence="4">
    <location>
        <begin position="119"/>
        <end position="142"/>
    </location>
</feature>
<feature type="compositionally biased region" description="Polar residues" evidence="4">
    <location>
        <begin position="162"/>
        <end position="200"/>
    </location>
</feature>
<evidence type="ECO:0000256" key="1">
    <source>
        <dbReference type="ARBA" id="ARBA00022443"/>
    </source>
</evidence>
<sequence length="576" mass="65100">MAFLCPVRLKKDKKKRDQAKASLPVGRITGSASLDTLAQVQTAKQSGSKVHMVIVQDFEPCVNDEIRVRRGEYVKVLYQENDWLYILTLDGREGFVPYDYCLPLERSVDDFVKLEDQEERQLKHTEPSIDPKRCTSEKEQRSHARSVPDIAWNCESATRGSRLQSNRLTRSTRSDSGSRVVQTRNASSRQGTSQSFSVGHQDNEFGVNSRGFDRTNYASSTSRHSTKSSSLKPHAAVPTDFVSKGQVNNSFSAATGNPDKHIYVNDDIVRDSWISQRTSSTKPDILPASAESTISSENRKMSHSGSEWRNLSTRSAPATWSASSNRQTASRRLEHRASHARTRRHSQEIGYTTAQVTCDLFRSSSQASISVFAKSNKGSYVMLYDYEKQDEGDLNVRKGEFVTVLNTDDPDWFWVINSWDEEGFVPASYLCLAKEPSSSYSGPHNHQTYTPTINHSRSVSLPVTSQDRGHKDLGHLDLSQSIKLVCLYSYVAETKQHLSISRGDWLYADYDSQPNEDWLWVYSPQKQKSGYVPRSYVKAPNFGFQARSSGYDGDVNNVRATRHMESRQYRDPFTSP</sequence>
<keyword evidence="7" id="KW-1185">Reference proteome</keyword>
<evidence type="ECO:0000256" key="4">
    <source>
        <dbReference type="SAM" id="MobiDB-lite"/>
    </source>
</evidence>
<evidence type="ECO:0000256" key="3">
    <source>
        <dbReference type="PROSITE-ProRule" id="PRU00192"/>
    </source>
</evidence>
<dbReference type="InterPro" id="IPR036028">
    <property type="entry name" value="SH3-like_dom_sf"/>
</dbReference>
<dbReference type="Pfam" id="PF07653">
    <property type="entry name" value="SH3_2"/>
    <property type="match status" value="1"/>
</dbReference>
<keyword evidence="2" id="KW-0727">SH2 domain</keyword>
<dbReference type="PANTHER" id="PTHR46037">
    <property type="entry name" value="PROTEIN ENHANCER OF SEVENLESS 2B"/>
    <property type="match status" value="1"/>
</dbReference>
<proteinExistence type="predicted"/>
<dbReference type="PRINTS" id="PR01887">
    <property type="entry name" value="SPECTRNALPHA"/>
</dbReference>
<comment type="caution">
    <text evidence="6">The sequence shown here is derived from an EMBL/GenBank/DDBJ whole genome shotgun (WGS) entry which is preliminary data.</text>
</comment>
<dbReference type="PRINTS" id="PR00452">
    <property type="entry name" value="SH3DOMAIN"/>
</dbReference>
<dbReference type="EMBL" id="JAODUP010000133">
    <property type="protein sequence ID" value="KAK2160433.1"/>
    <property type="molecule type" value="Genomic_DNA"/>
</dbReference>
<dbReference type="CDD" id="cd00174">
    <property type="entry name" value="SH3"/>
    <property type="match status" value="3"/>
</dbReference>
<feature type="region of interest" description="Disordered" evidence="4">
    <location>
        <begin position="162"/>
        <end position="234"/>
    </location>
</feature>
<feature type="domain" description="SH3" evidence="5">
    <location>
        <begin position="479"/>
        <end position="542"/>
    </location>
</feature>
<reference evidence="6" key="1">
    <citation type="journal article" date="2023" name="Mol. Biol. Evol.">
        <title>Third-Generation Sequencing Reveals the Adaptive Role of the Epigenome in Three Deep-Sea Polychaetes.</title>
        <authorList>
            <person name="Perez M."/>
            <person name="Aroh O."/>
            <person name="Sun Y."/>
            <person name="Lan Y."/>
            <person name="Juniper S.K."/>
            <person name="Young C.R."/>
            <person name="Angers B."/>
            <person name="Qian P.Y."/>
        </authorList>
    </citation>
    <scope>NUCLEOTIDE SEQUENCE</scope>
    <source>
        <strain evidence="6">P08H-3</strain>
    </source>
</reference>
<dbReference type="SMART" id="SM00326">
    <property type="entry name" value="SH3"/>
    <property type="match status" value="3"/>
</dbReference>
<organism evidence="6 7">
    <name type="scientific">Paralvinella palmiformis</name>
    <dbReference type="NCBI Taxonomy" id="53620"/>
    <lineage>
        <taxon>Eukaryota</taxon>
        <taxon>Metazoa</taxon>
        <taxon>Spiralia</taxon>
        <taxon>Lophotrochozoa</taxon>
        <taxon>Annelida</taxon>
        <taxon>Polychaeta</taxon>
        <taxon>Sedentaria</taxon>
        <taxon>Canalipalpata</taxon>
        <taxon>Terebellida</taxon>
        <taxon>Terebelliformia</taxon>
        <taxon>Alvinellidae</taxon>
        <taxon>Paralvinella</taxon>
    </lineage>
</organism>
<feature type="domain" description="SH3" evidence="5">
    <location>
        <begin position="375"/>
        <end position="435"/>
    </location>
</feature>
<feature type="compositionally biased region" description="Polar residues" evidence="4">
    <location>
        <begin position="303"/>
        <end position="330"/>
    </location>
</feature>
<evidence type="ECO:0000313" key="7">
    <source>
        <dbReference type="Proteomes" id="UP001208570"/>
    </source>
</evidence>
<evidence type="ECO:0000313" key="6">
    <source>
        <dbReference type="EMBL" id="KAK2160433.1"/>
    </source>
</evidence>
<dbReference type="Pfam" id="PF00018">
    <property type="entry name" value="SH3_1"/>
    <property type="match status" value="1"/>
</dbReference>
<feature type="domain" description="SH3" evidence="5">
    <location>
        <begin position="47"/>
        <end position="106"/>
    </location>
</feature>
<dbReference type="PROSITE" id="PS50002">
    <property type="entry name" value="SH3"/>
    <property type="match status" value="3"/>
</dbReference>
<gene>
    <name evidence="6" type="ORF">LSH36_133g02055</name>
</gene>
<feature type="compositionally biased region" description="Low complexity" evidence="4">
    <location>
        <begin position="219"/>
        <end position="230"/>
    </location>
</feature>
<dbReference type="SUPFAM" id="SSF50044">
    <property type="entry name" value="SH3-domain"/>
    <property type="match status" value="3"/>
</dbReference>
<dbReference type="Proteomes" id="UP001208570">
    <property type="component" value="Unassembled WGS sequence"/>
</dbReference>
<protein>
    <recommendedName>
        <fullName evidence="5">SH3 domain-containing protein</fullName>
    </recommendedName>
</protein>
<evidence type="ECO:0000256" key="2">
    <source>
        <dbReference type="ARBA" id="ARBA00022999"/>
    </source>
</evidence>
<feature type="region of interest" description="Disordered" evidence="4">
    <location>
        <begin position="119"/>
        <end position="147"/>
    </location>
</feature>
<evidence type="ECO:0000259" key="5">
    <source>
        <dbReference type="PROSITE" id="PS50002"/>
    </source>
</evidence>
<accession>A0AAD9N9J3</accession>
<dbReference type="InterPro" id="IPR043539">
    <property type="entry name" value="Grb2-like"/>
</dbReference>
<feature type="region of interest" description="Disordered" evidence="4">
    <location>
        <begin position="278"/>
        <end position="346"/>
    </location>
</feature>
<dbReference type="InterPro" id="IPR001452">
    <property type="entry name" value="SH3_domain"/>
</dbReference>
<dbReference type="AlphaFoldDB" id="A0AAD9N9J3"/>
<dbReference type="Gene3D" id="2.30.30.40">
    <property type="entry name" value="SH3 Domains"/>
    <property type="match status" value="3"/>
</dbReference>